<comment type="caution">
    <text evidence="1">The sequence shown here is derived from an EMBL/GenBank/DDBJ whole genome shotgun (WGS) entry which is preliminary data.</text>
</comment>
<dbReference type="RefSeq" id="WP_254267078.1">
    <property type="nucleotide sequence ID" value="NZ_CP100400.1"/>
</dbReference>
<organism evidence="1 2">
    <name type="scientific">Halorussus aquaticus</name>
    <dbReference type="NCBI Taxonomy" id="2953748"/>
    <lineage>
        <taxon>Archaea</taxon>
        <taxon>Methanobacteriati</taxon>
        <taxon>Methanobacteriota</taxon>
        <taxon>Stenosarchaea group</taxon>
        <taxon>Halobacteria</taxon>
        <taxon>Halobacteriales</taxon>
        <taxon>Haladaptataceae</taxon>
        <taxon>Halorussus</taxon>
    </lineage>
</organism>
<name>A0ABD5PYA9_9EURY</name>
<sequence>MSDSVATTSDDGPSLQWAARTRIQSLLLASFRNPRLVRLGVPAWSAGA</sequence>
<evidence type="ECO:0000313" key="2">
    <source>
        <dbReference type="Proteomes" id="UP001595945"/>
    </source>
</evidence>
<dbReference type="GeneID" id="73045500"/>
<evidence type="ECO:0000313" key="1">
    <source>
        <dbReference type="EMBL" id="MFC4823449.1"/>
    </source>
</evidence>
<accession>A0ABD5PYA9</accession>
<proteinExistence type="predicted"/>
<gene>
    <name evidence="1" type="ORF">ACFO9K_04155</name>
</gene>
<keyword evidence="2" id="KW-1185">Reference proteome</keyword>
<dbReference type="EMBL" id="JBHSHT010000001">
    <property type="protein sequence ID" value="MFC4823449.1"/>
    <property type="molecule type" value="Genomic_DNA"/>
</dbReference>
<protein>
    <submittedName>
        <fullName evidence="1">Uncharacterized protein</fullName>
    </submittedName>
</protein>
<dbReference type="AlphaFoldDB" id="A0ABD5PYA9"/>
<dbReference type="Proteomes" id="UP001595945">
    <property type="component" value="Unassembled WGS sequence"/>
</dbReference>
<reference evidence="1 2" key="1">
    <citation type="journal article" date="2019" name="Int. J. Syst. Evol. Microbiol.">
        <title>The Global Catalogue of Microorganisms (GCM) 10K type strain sequencing project: providing services to taxonomists for standard genome sequencing and annotation.</title>
        <authorList>
            <consortium name="The Broad Institute Genomics Platform"/>
            <consortium name="The Broad Institute Genome Sequencing Center for Infectious Disease"/>
            <person name="Wu L."/>
            <person name="Ma J."/>
        </authorList>
    </citation>
    <scope>NUCLEOTIDE SEQUENCE [LARGE SCALE GENOMIC DNA]</scope>
    <source>
        <strain evidence="1 2">XZYJ18</strain>
    </source>
</reference>